<dbReference type="Pfam" id="PF03031">
    <property type="entry name" value="NIF"/>
    <property type="match status" value="1"/>
</dbReference>
<dbReference type="GO" id="GO:0004721">
    <property type="term" value="F:phosphoprotein phosphatase activity"/>
    <property type="evidence" value="ECO:0007669"/>
    <property type="project" value="UniProtKB-KW"/>
</dbReference>
<feature type="region of interest" description="Disordered" evidence="5">
    <location>
        <begin position="205"/>
        <end position="226"/>
    </location>
</feature>
<protein>
    <submittedName>
        <fullName evidence="8">CTD small phosphatase-like protein 2 isoform X2</fullName>
    </submittedName>
</protein>
<dbReference type="CDD" id="cd07521">
    <property type="entry name" value="HAD_FCP1-like"/>
    <property type="match status" value="1"/>
</dbReference>
<evidence type="ECO:0000313" key="8">
    <source>
        <dbReference type="RefSeq" id="XP_019622743.1"/>
    </source>
</evidence>
<dbReference type="GO" id="GO:0005634">
    <property type="term" value="C:nucleus"/>
    <property type="evidence" value="ECO:0007669"/>
    <property type="project" value="UniProtKB-ARBA"/>
</dbReference>
<dbReference type="SUPFAM" id="SSF56784">
    <property type="entry name" value="HAD-like"/>
    <property type="match status" value="1"/>
</dbReference>
<comment type="function">
    <text evidence="3">Probable phosphatase.</text>
</comment>
<evidence type="ECO:0000256" key="4">
    <source>
        <dbReference type="ARBA" id="ARBA00038355"/>
    </source>
</evidence>
<keyword evidence="2" id="KW-0904">Protein phosphatase</keyword>
<dbReference type="Gene3D" id="3.40.50.1000">
    <property type="entry name" value="HAD superfamily/HAD-like"/>
    <property type="match status" value="1"/>
</dbReference>
<dbReference type="GeneID" id="109468841"/>
<evidence type="ECO:0000256" key="1">
    <source>
        <dbReference type="ARBA" id="ARBA00022801"/>
    </source>
</evidence>
<dbReference type="OrthoDB" id="277011at2759"/>
<proteinExistence type="inferred from homology"/>
<name>A0A6P4YE84_BRABE</name>
<dbReference type="InterPro" id="IPR036412">
    <property type="entry name" value="HAD-like_sf"/>
</dbReference>
<dbReference type="AlphaFoldDB" id="A0A6P4YE84"/>
<feature type="compositionally biased region" description="Basic residues" evidence="5">
    <location>
        <begin position="107"/>
        <end position="125"/>
    </location>
</feature>
<accession>A0A6P4YE84</accession>
<evidence type="ECO:0000256" key="2">
    <source>
        <dbReference type="ARBA" id="ARBA00022912"/>
    </source>
</evidence>
<dbReference type="InterPro" id="IPR004274">
    <property type="entry name" value="FCP1_dom"/>
</dbReference>
<dbReference type="NCBIfam" id="TIGR02251">
    <property type="entry name" value="HIF-SF_euk"/>
    <property type="match status" value="1"/>
</dbReference>
<comment type="similarity">
    <text evidence="4">Belongs to the CTDSPL2 family.</text>
</comment>
<sequence>MRRQPASPAYNTREQSSREQSSRQRGARKRTRSSQESDSDSDSESSLSESSNTPPEPSGIFSSIKSLIWSTPKMGDASSPPRKRRKEVVDADSTIISSTPVGGVKTRAGKQAKRGKVAKKGRGRPQRNVAAKSAAADSEAEGETSEAKVVTRAQTRANPDASPKRTTLLGTLFSPVFSFFGQNSANKENTDEANKAELDQVAEVVSTTTDDDPQEGSTGAVGYQEENQPCEVPAPICPQTEERYQYVSPEEGADYVMDDEWETFDPYYFIKHLPPLTEEMRQRQPALPLKTRSTPEFSLVLDLDETLVHCSLNELEDANLTFPVLFQDVTYQVYVRTRPYYREFLERMSKLYEIILFTASKKVYADKLMNILDPRKELVRHRLFREHCVCVQGNYIKDLTILGRDLTKTIIIDNSPQAFGYQLDNGIPIESWFMDKNDVELKKLIPFLETVAKSGSDVRPVLQGKYRLHEFLPPD</sequence>
<feature type="compositionally biased region" description="Polar residues" evidence="5">
    <location>
        <begin position="60"/>
        <end position="69"/>
    </location>
</feature>
<evidence type="ECO:0000313" key="7">
    <source>
        <dbReference type="Proteomes" id="UP000515135"/>
    </source>
</evidence>
<feature type="region of interest" description="Disordered" evidence="5">
    <location>
        <begin position="1"/>
        <end position="166"/>
    </location>
</feature>
<dbReference type="InterPro" id="IPR023214">
    <property type="entry name" value="HAD_sf"/>
</dbReference>
<feature type="domain" description="FCP1 homology" evidence="6">
    <location>
        <begin position="292"/>
        <end position="451"/>
    </location>
</feature>
<dbReference type="InterPro" id="IPR011948">
    <property type="entry name" value="Dullard_phosphatase"/>
</dbReference>
<dbReference type="InterPro" id="IPR050365">
    <property type="entry name" value="TIM50"/>
</dbReference>
<evidence type="ECO:0000256" key="3">
    <source>
        <dbReference type="ARBA" id="ARBA00037324"/>
    </source>
</evidence>
<keyword evidence="1" id="KW-0378">Hydrolase</keyword>
<keyword evidence="7" id="KW-1185">Reference proteome</keyword>
<organism evidence="7 8">
    <name type="scientific">Branchiostoma belcheri</name>
    <name type="common">Amphioxus</name>
    <dbReference type="NCBI Taxonomy" id="7741"/>
    <lineage>
        <taxon>Eukaryota</taxon>
        <taxon>Metazoa</taxon>
        <taxon>Chordata</taxon>
        <taxon>Cephalochordata</taxon>
        <taxon>Leptocardii</taxon>
        <taxon>Amphioxiformes</taxon>
        <taxon>Branchiostomatidae</taxon>
        <taxon>Branchiostoma</taxon>
    </lineage>
</organism>
<dbReference type="PROSITE" id="PS50969">
    <property type="entry name" value="FCP1"/>
    <property type="match status" value="1"/>
</dbReference>
<dbReference type="SMART" id="SM00577">
    <property type="entry name" value="CPDc"/>
    <property type="match status" value="1"/>
</dbReference>
<evidence type="ECO:0000256" key="5">
    <source>
        <dbReference type="SAM" id="MobiDB-lite"/>
    </source>
</evidence>
<reference evidence="8" key="1">
    <citation type="submission" date="2025-08" db="UniProtKB">
        <authorList>
            <consortium name="RefSeq"/>
        </authorList>
    </citation>
    <scope>IDENTIFICATION</scope>
    <source>
        <tissue evidence="8">Gonad</tissue>
    </source>
</reference>
<dbReference type="RefSeq" id="XP_019622743.1">
    <property type="nucleotide sequence ID" value="XM_019767184.1"/>
</dbReference>
<gene>
    <name evidence="8" type="primary">LOC109468841</name>
</gene>
<dbReference type="PANTHER" id="PTHR12210">
    <property type="entry name" value="DULLARD PROTEIN PHOSPHATASE"/>
    <property type="match status" value="1"/>
</dbReference>
<dbReference type="FunFam" id="3.40.50.1000:FF:000015">
    <property type="entry name" value="CTD small phosphatase-like protein 2"/>
    <property type="match status" value="1"/>
</dbReference>
<dbReference type="Proteomes" id="UP000515135">
    <property type="component" value="Unplaced"/>
</dbReference>
<evidence type="ECO:0000259" key="6">
    <source>
        <dbReference type="PROSITE" id="PS50969"/>
    </source>
</evidence>